<evidence type="ECO:0000259" key="1">
    <source>
        <dbReference type="Pfam" id="PF01048"/>
    </source>
</evidence>
<evidence type="ECO:0000313" key="3">
    <source>
        <dbReference type="Proteomes" id="UP001610444"/>
    </source>
</evidence>
<name>A0ABR4L427_9EURO</name>
<dbReference type="Gene3D" id="3.40.50.1580">
    <property type="entry name" value="Nucleoside phosphorylase domain"/>
    <property type="match status" value="1"/>
</dbReference>
<evidence type="ECO:0000313" key="2">
    <source>
        <dbReference type="EMBL" id="KAL2859097.1"/>
    </source>
</evidence>
<organism evidence="2 3">
    <name type="scientific">Aspergillus pseudodeflectus</name>
    <dbReference type="NCBI Taxonomy" id="176178"/>
    <lineage>
        <taxon>Eukaryota</taxon>
        <taxon>Fungi</taxon>
        <taxon>Dikarya</taxon>
        <taxon>Ascomycota</taxon>
        <taxon>Pezizomycotina</taxon>
        <taxon>Eurotiomycetes</taxon>
        <taxon>Eurotiomycetidae</taxon>
        <taxon>Eurotiales</taxon>
        <taxon>Aspergillaceae</taxon>
        <taxon>Aspergillus</taxon>
        <taxon>Aspergillus subgen. Nidulantes</taxon>
    </lineage>
</organism>
<dbReference type="PANTHER" id="PTHR46082:SF11">
    <property type="entry name" value="AAA+ ATPASE DOMAIN-CONTAINING PROTEIN-RELATED"/>
    <property type="match status" value="1"/>
</dbReference>
<dbReference type="EMBL" id="JBFXLR010000004">
    <property type="protein sequence ID" value="KAL2859097.1"/>
    <property type="molecule type" value="Genomic_DNA"/>
</dbReference>
<dbReference type="SUPFAM" id="SSF53167">
    <property type="entry name" value="Purine and uridine phosphorylases"/>
    <property type="match status" value="1"/>
</dbReference>
<keyword evidence="3" id="KW-1185">Reference proteome</keyword>
<dbReference type="InterPro" id="IPR035994">
    <property type="entry name" value="Nucleoside_phosphorylase_sf"/>
</dbReference>
<comment type="caution">
    <text evidence="2">The sequence shown here is derived from an EMBL/GenBank/DDBJ whole genome shotgun (WGS) entry which is preliminary data.</text>
</comment>
<proteinExistence type="predicted"/>
<dbReference type="GeneID" id="98151737"/>
<sequence length="342" mass="37926">MGQSSSRAQAQVPAHNPPRQDAADLYTIGWICALEEEYIASCGMLDAQFPPPEPLTHGSGFGTDNNRYTFGQIAGHYVVIGCLPRKRYGTNSAASVAQDMVRSFPRMRFALMVGIGGGVPSARNDVRLGDVVVSQPQGDFGGVVQHDFGRRLHDGRFVRTGHLNAPPLKLLGALPEMKRRHADTQHPDAIATHVSRMRHVEAFQRPVSDVLYRPDYRHAGEERNCRRCDVRFAVQRPQRNGQRLVHAHYGTIASGNTVLKDAIMREKYANDPQMNVLCFEMEAAGLMNTLPCLVIRGICDYCDSHKNDDWHNYAALTAAAYARELLHVLRPQHVAGQPGLAK</sequence>
<dbReference type="InterPro" id="IPR053137">
    <property type="entry name" value="NLR-like"/>
</dbReference>
<dbReference type="Proteomes" id="UP001610444">
    <property type="component" value="Unassembled WGS sequence"/>
</dbReference>
<protein>
    <submittedName>
        <fullName evidence="2">Purine and uridine phosphorylase</fullName>
    </submittedName>
</protein>
<gene>
    <name evidence="2" type="ORF">BJX68DRAFT_145944</name>
</gene>
<dbReference type="PANTHER" id="PTHR46082">
    <property type="entry name" value="ATP/GTP-BINDING PROTEIN-RELATED"/>
    <property type="match status" value="1"/>
</dbReference>
<feature type="domain" description="Nucleoside phosphorylase" evidence="1">
    <location>
        <begin position="63"/>
        <end position="314"/>
    </location>
</feature>
<dbReference type="InterPro" id="IPR000845">
    <property type="entry name" value="Nucleoside_phosphorylase_d"/>
</dbReference>
<dbReference type="RefSeq" id="XP_070904061.1">
    <property type="nucleotide sequence ID" value="XM_071036573.1"/>
</dbReference>
<accession>A0ABR4L427</accession>
<dbReference type="Pfam" id="PF01048">
    <property type="entry name" value="PNP_UDP_1"/>
    <property type="match status" value="1"/>
</dbReference>
<reference evidence="2 3" key="1">
    <citation type="submission" date="2024-07" db="EMBL/GenBank/DDBJ databases">
        <title>Section-level genome sequencing and comparative genomics of Aspergillus sections Usti and Cavernicolus.</title>
        <authorList>
            <consortium name="Lawrence Berkeley National Laboratory"/>
            <person name="Nybo J.L."/>
            <person name="Vesth T.C."/>
            <person name="Theobald S."/>
            <person name="Frisvad J.C."/>
            <person name="Larsen T.O."/>
            <person name="Kjaerboelling I."/>
            <person name="Rothschild-Mancinelli K."/>
            <person name="Lyhne E.K."/>
            <person name="Kogle M.E."/>
            <person name="Barry K."/>
            <person name="Clum A."/>
            <person name="Na H."/>
            <person name="Ledsgaard L."/>
            <person name="Lin J."/>
            <person name="Lipzen A."/>
            <person name="Kuo A."/>
            <person name="Riley R."/>
            <person name="Mondo S."/>
            <person name="LaButti K."/>
            <person name="Haridas S."/>
            <person name="Pangalinan J."/>
            <person name="Salamov A.A."/>
            <person name="Simmons B.A."/>
            <person name="Magnuson J.K."/>
            <person name="Chen J."/>
            <person name="Drula E."/>
            <person name="Henrissat B."/>
            <person name="Wiebenga A."/>
            <person name="Lubbers R.J."/>
            <person name="Gomes A.C."/>
            <person name="Macurrencykelacurrency M.R."/>
            <person name="Stajich J."/>
            <person name="Grigoriev I.V."/>
            <person name="Mortensen U.H."/>
            <person name="De vries R.P."/>
            <person name="Baker S.E."/>
            <person name="Andersen M.R."/>
        </authorList>
    </citation>
    <scope>NUCLEOTIDE SEQUENCE [LARGE SCALE GENOMIC DNA]</scope>
    <source>
        <strain evidence="2 3">CBS 756.74</strain>
    </source>
</reference>